<protein>
    <submittedName>
        <fullName evidence="5">TetR/AcrR family transcriptional regulator</fullName>
    </submittedName>
</protein>
<dbReference type="InterPro" id="IPR050109">
    <property type="entry name" value="HTH-type_TetR-like_transc_reg"/>
</dbReference>
<keyword evidence="3" id="KW-0175">Coiled coil</keyword>
<gene>
    <name evidence="5" type="ORF">ACFPZN_54610</name>
</gene>
<dbReference type="InterPro" id="IPR001647">
    <property type="entry name" value="HTH_TetR"/>
</dbReference>
<dbReference type="InterPro" id="IPR009057">
    <property type="entry name" value="Homeodomain-like_sf"/>
</dbReference>
<dbReference type="RefSeq" id="WP_378293066.1">
    <property type="nucleotide sequence ID" value="NZ_JBHSON010000175.1"/>
</dbReference>
<evidence type="ECO:0000259" key="4">
    <source>
        <dbReference type="PROSITE" id="PS50977"/>
    </source>
</evidence>
<dbReference type="PANTHER" id="PTHR30055">
    <property type="entry name" value="HTH-TYPE TRANSCRIPTIONAL REGULATOR RUTR"/>
    <property type="match status" value="1"/>
</dbReference>
<feature type="DNA-binding region" description="H-T-H motif" evidence="2">
    <location>
        <begin position="35"/>
        <end position="54"/>
    </location>
</feature>
<dbReference type="PROSITE" id="PS50977">
    <property type="entry name" value="HTH_TETR_2"/>
    <property type="match status" value="1"/>
</dbReference>
<dbReference type="PANTHER" id="PTHR30055:SF235">
    <property type="entry name" value="TRANSCRIPTIONAL REGULATORY PROTEIN"/>
    <property type="match status" value="1"/>
</dbReference>
<dbReference type="SUPFAM" id="SSF46689">
    <property type="entry name" value="Homeodomain-like"/>
    <property type="match status" value="1"/>
</dbReference>
<comment type="caution">
    <text evidence="5">The sequence shown here is derived from an EMBL/GenBank/DDBJ whole genome shotgun (WGS) entry which is preliminary data.</text>
</comment>
<feature type="coiled-coil region" evidence="3">
    <location>
        <begin position="105"/>
        <end position="132"/>
    </location>
</feature>
<feature type="domain" description="HTH tetR-type" evidence="4">
    <location>
        <begin position="12"/>
        <end position="72"/>
    </location>
</feature>
<evidence type="ECO:0000256" key="1">
    <source>
        <dbReference type="ARBA" id="ARBA00023125"/>
    </source>
</evidence>
<evidence type="ECO:0000256" key="2">
    <source>
        <dbReference type="PROSITE-ProRule" id="PRU00335"/>
    </source>
</evidence>
<reference evidence="6" key="1">
    <citation type="journal article" date="2019" name="Int. J. Syst. Evol. Microbiol.">
        <title>The Global Catalogue of Microorganisms (GCM) 10K type strain sequencing project: providing services to taxonomists for standard genome sequencing and annotation.</title>
        <authorList>
            <consortium name="The Broad Institute Genomics Platform"/>
            <consortium name="The Broad Institute Genome Sequencing Center for Infectious Disease"/>
            <person name="Wu L."/>
            <person name="Ma J."/>
        </authorList>
    </citation>
    <scope>NUCLEOTIDE SEQUENCE [LARGE SCALE GENOMIC DNA]</scope>
    <source>
        <strain evidence="6">KCTC 42087</strain>
    </source>
</reference>
<dbReference type="Pfam" id="PF00440">
    <property type="entry name" value="TetR_N"/>
    <property type="match status" value="1"/>
</dbReference>
<evidence type="ECO:0000313" key="6">
    <source>
        <dbReference type="Proteomes" id="UP001596074"/>
    </source>
</evidence>
<keyword evidence="6" id="KW-1185">Reference proteome</keyword>
<evidence type="ECO:0000313" key="5">
    <source>
        <dbReference type="EMBL" id="MFC5754706.1"/>
    </source>
</evidence>
<sequence length="205" mass="23422">MASPRRIGSPEAKNRTVLLDAAERLMLEEGYAAVSSRRVAEKAGLKPQLVHYYFRTMDELFLEMFRRRAEEGLRRQAQALASSQPLRALWEYSTDSAGTAFTMEFAALANHRKELRAQMARYAEQFRREQVEGLSEVLGRYGIDTREFPPLVLMVVMTSLSRVLVMEDALGLAEGHEETEAFVERWLGRLEGESVPRDQEGRRPV</sequence>
<keyword evidence="1 2" id="KW-0238">DNA-binding</keyword>
<dbReference type="Gene3D" id="1.10.357.10">
    <property type="entry name" value="Tetracycline Repressor, domain 2"/>
    <property type="match status" value="1"/>
</dbReference>
<organism evidence="5 6">
    <name type="scientific">Actinomadura rugatobispora</name>
    <dbReference type="NCBI Taxonomy" id="1994"/>
    <lineage>
        <taxon>Bacteria</taxon>
        <taxon>Bacillati</taxon>
        <taxon>Actinomycetota</taxon>
        <taxon>Actinomycetes</taxon>
        <taxon>Streptosporangiales</taxon>
        <taxon>Thermomonosporaceae</taxon>
        <taxon>Actinomadura</taxon>
    </lineage>
</organism>
<dbReference type="EMBL" id="JBHSON010000175">
    <property type="protein sequence ID" value="MFC5754706.1"/>
    <property type="molecule type" value="Genomic_DNA"/>
</dbReference>
<dbReference type="PRINTS" id="PR00455">
    <property type="entry name" value="HTHTETR"/>
</dbReference>
<evidence type="ECO:0000256" key="3">
    <source>
        <dbReference type="SAM" id="Coils"/>
    </source>
</evidence>
<name>A0ABW1AJC6_9ACTN</name>
<dbReference type="Proteomes" id="UP001596074">
    <property type="component" value="Unassembled WGS sequence"/>
</dbReference>
<proteinExistence type="predicted"/>
<accession>A0ABW1AJC6</accession>